<dbReference type="SUPFAM" id="SSF52499">
    <property type="entry name" value="Isochorismatase-like hydrolases"/>
    <property type="match status" value="1"/>
</dbReference>
<evidence type="ECO:0000313" key="4">
    <source>
        <dbReference type="Proteomes" id="UP000307378"/>
    </source>
</evidence>
<evidence type="ECO:0000313" key="3">
    <source>
        <dbReference type="EMBL" id="THV38983.1"/>
    </source>
</evidence>
<dbReference type="AlphaFoldDB" id="A0A4S8Q432"/>
<accession>A0A4S8Q432</accession>
<dbReference type="GO" id="GO:0016787">
    <property type="term" value="F:hydrolase activity"/>
    <property type="evidence" value="ECO:0007669"/>
    <property type="project" value="UniProtKB-KW"/>
</dbReference>
<dbReference type="InterPro" id="IPR050272">
    <property type="entry name" value="Isochorismatase-like_hydrls"/>
</dbReference>
<dbReference type="PANTHER" id="PTHR43540:SF6">
    <property type="entry name" value="ISOCHORISMATASE-LIKE DOMAIN-CONTAINING PROTEIN"/>
    <property type="match status" value="1"/>
</dbReference>
<sequence>MPQPAETRELFATCEIRRRLSGGEGRSVMRLGRWRHVCVDVQRMFVADTPWCVPWMTKALPDIAAIAEAARARTIFTRFIPPTDPEQAPGAWRDYYRRWWMMTGQHLPPEMLELAPELAAMVPPARILDKPVYSPWLGSTLHETLRREQVESLILTGGETDVCVMATALGAIDLGYHVILVTDAVCSGVDKAHDASLALLNARFSAQLTTLRTREVLDLIADQPTSFHL</sequence>
<dbReference type="Pfam" id="PF00857">
    <property type="entry name" value="Isochorismatase"/>
    <property type="match status" value="1"/>
</dbReference>
<proteinExistence type="predicted"/>
<dbReference type="Gene3D" id="3.40.50.850">
    <property type="entry name" value="Isochorismatase-like"/>
    <property type="match status" value="1"/>
</dbReference>
<feature type="domain" description="Isochorismatase-like" evidence="2">
    <location>
        <begin position="37"/>
        <end position="210"/>
    </location>
</feature>
<name>A0A4S8Q432_9HYPH</name>
<comment type="caution">
    <text evidence="3">The sequence shown here is derived from an EMBL/GenBank/DDBJ whole genome shotgun (WGS) entry which is preliminary data.</text>
</comment>
<evidence type="ECO:0000259" key="2">
    <source>
        <dbReference type="Pfam" id="PF00857"/>
    </source>
</evidence>
<protein>
    <submittedName>
        <fullName evidence="3">Cysteine hydrolase</fullName>
    </submittedName>
</protein>
<evidence type="ECO:0000256" key="1">
    <source>
        <dbReference type="ARBA" id="ARBA00022801"/>
    </source>
</evidence>
<dbReference type="CDD" id="cd00431">
    <property type="entry name" value="cysteine_hydrolases"/>
    <property type="match status" value="1"/>
</dbReference>
<organism evidence="3 4">
    <name type="scientific">Rhizobium rosettiformans W3</name>
    <dbReference type="NCBI Taxonomy" id="538378"/>
    <lineage>
        <taxon>Bacteria</taxon>
        <taxon>Pseudomonadati</taxon>
        <taxon>Pseudomonadota</taxon>
        <taxon>Alphaproteobacteria</taxon>
        <taxon>Hyphomicrobiales</taxon>
        <taxon>Rhizobiaceae</taxon>
        <taxon>Rhizobium/Agrobacterium group</taxon>
        <taxon>Rhizobium</taxon>
    </lineage>
</organism>
<dbReference type="EMBL" id="STGU01000001">
    <property type="protein sequence ID" value="THV38983.1"/>
    <property type="molecule type" value="Genomic_DNA"/>
</dbReference>
<gene>
    <name evidence="3" type="ORF">FAA86_01025</name>
</gene>
<dbReference type="PANTHER" id="PTHR43540">
    <property type="entry name" value="PEROXYUREIDOACRYLATE/UREIDOACRYLATE AMIDOHYDROLASE-RELATED"/>
    <property type="match status" value="1"/>
</dbReference>
<dbReference type="InterPro" id="IPR000868">
    <property type="entry name" value="Isochorismatase-like_dom"/>
</dbReference>
<dbReference type="Proteomes" id="UP000307378">
    <property type="component" value="Unassembled WGS sequence"/>
</dbReference>
<reference evidence="3 4" key="1">
    <citation type="submission" date="2019-04" db="EMBL/GenBank/DDBJ databases">
        <title>genome sequence of strain W3.</title>
        <authorList>
            <person name="Gao J."/>
            <person name="Sun J."/>
        </authorList>
    </citation>
    <scope>NUCLEOTIDE SEQUENCE [LARGE SCALE GENOMIC DNA]</scope>
    <source>
        <strain evidence="3 4">W3</strain>
    </source>
</reference>
<dbReference type="InterPro" id="IPR036380">
    <property type="entry name" value="Isochorismatase-like_sf"/>
</dbReference>
<keyword evidence="1 3" id="KW-0378">Hydrolase</keyword>